<accession>A0AAD2PW07</accession>
<keyword evidence="1" id="KW-0812">Transmembrane</keyword>
<evidence type="ECO:0000313" key="4">
    <source>
        <dbReference type="Proteomes" id="UP001295423"/>
    </source>
</evidence>
<evidence type="ECO:0000313" key="3">
    <source>
        <dbReference type="EMBL" id="CAJ1958590.1"/>
    </source>
</evidence>
<keyword evidence="1" id="KW-1133">Transmembrane helix</keyword>
<keyword evidence="1" id="KW-0472">Membrane</keyword>
<dbReference type="AlphaFoldDB" id="A0AAD2PW07"/>
<dbReference type="EMBL" id="CAKOGP040001980">
    <property type="protein sequence ID" value="CAJ1958590.1"/>
    <property type="molecule type" value="Genomic_DNA"/>
</dbReference>
<keyword evidence="4" id="KW-1185">Reference proteome</keyword>
<dbReference type="InterPro" id="IPR003675">
    <property type="entry name" value="Rce1/LyrA-like_dom"/>
</dbReference>
<dbReference type="GO" id="GO:0004175">
    <property type="term" value="F:endopeptidase activity"/>
    <property type="evidence" value="ECO:0007669"/>
    <property type="project" value="UniProtKB-ARBA"/>
</dbReference>
<reference evidence="3" key="1">
    <citation type="submission" date="2023-08" db="EMBL/GenBank/DDBJ databases">
        <authorList>
            <person name="Audoor S."/>
            <person name="Bilcke G."/>
        </authorList>
    </citation>
    <scope>NUCLEOTIDE SEQUENCE</scope>
</reference>
<dbReference type="GO" id="GO:0080120">
    <property type="term" value="P:CAAX-box protein maturation"/>
    <property type="evidence" value="ECO:0007669"/>
    <property type="project" value="UniProtKB-ARBA"/>
</dbReference>
<gene>
    <name evidence="3" type="ORF">CYCCA115_LOCUS17252</name>
</gene>
<sequence>MADSTMVSTASQAATERTPTDVELSGVSLPLIRSICYNQISMLMLSTAAIAGLSMLLSWNFEALDMSLLQWNGGQGLHSIFDLSPTPFQMIEGMVAVAPLIGLERLLEESDDQGAIQSGFATSNMVLSLFGRRRSVEDIEGTAPELMAVLALGIALCTGLSEELMFRSYAPSALFSLSNSIMISVLGQAIMFALVHVSPSANASQNRVMGGLQFTNGLWYGMFYQMTGGDILPCIIAHVVHDMYIFCSSWDTINNQMDYTEEAYKKSLPQSEESAMSKLQEMAGPVLNRETLNFARRFFYAFDSKQQGSLSLQDVQRAVDYAFLKEENPPKPQVVKEMFNTLLQARVTTELPSKRVGVSEFLCLLFALKSNTPIMTLE</sequence>
<feature type="transmembrane region" description="Helical" evidence="1">
    <location>
        <begin position="40"/>
        <end position="61"/>
    </location>
</feature>
<dbReference type="Proteomes" id="UP001295423">
    <property type="component" value="Unassembled WGS sequence"/>
</dbReference>
<evidence type="ECO:0000256" key="1">
    <source>
        <dbReference type="SAM" id="Phobius"/>
    </source>
</evidence>
<dbReference type="Pfam" id="PF02517">
    <property type="entry name" value="Rce1-like"/>
    <property type="match status" value="1"/>
</dbReference>
<organism evidence="3 4">
    <name type="scientific">Cylindrotheca closterium</name>
    <dbReference type="NCBI Taxonomy" id="2856"/>
    <lineage>
        <taxon>Eukaryota</taxon>
        <taxon>Sar</taxon>
        <taxon>Stramenopiles</taxon>
        <taxon>Ochrophyta</taxon>
        <taxon>Bacillariophyta</taxon>
        <taxon>Bacillariophyceae</taxon>
        <taxon>Bacillariophycidae</taxon>
        <taxon>Bacillariales</taxon>
        <taxon>Bacillariaceae</taxon>
        <taxon>Cylindrotheca</taxon>
    </lineage>
</organism>
<protein>
    <recommendedName>
        <fullName evidence="2">CAAX prenyl protease 2/Lysostaphin resistance protein A-like domain-containing protein</fullName>
    </recommendedName>
</protein>
<evidence type="ECO:0000259" key="2">
    <source>
        <dbReference type="Pfam" id="PF02517"/>
    </source>
</evidence>
<comment type="caution">
    <text evidence="3">The sequence shown here is derived from an EMBL/GenBank/DDBJ whole genome shotgun (WGS) entry which is preliminary data.</text>
</comment>
<feature type="domain" description="CAAX prenyl protease 2/Lysostaphin resistance protein A-like" evidence="2">
    <location>
        <begin position="147"/>
        <end position="243"/>
    </location>
</feature>
<feature type="transmembrane region" description="Helical" evidence="1">
    <location>
        <begin position="173"/>
        <end position="197"/>
    </location>
</feature>
<name>A0AAD2PW07_9STRA</name>
<proteinExistence type="predicted"/>